<organism evidence="8 9">
    <name type="scientific">Gracilibacillus kekensis</name>
    <dbReference type="NCBI Taxonomy" id="1027249"/>
    <lineage>
        <taxon>Bacteria</taxon>
        <taxon>Bacillati</taxon>
        <taxon>Bacillota</taxon>
        <taxon>Bacilli</taxon>
        <taxon>Bacillales</taxon>
        <taxon>Bacillaceae</taxon>
        <taxon>Gracilibacillus</taxon>
    </lineage>
</organism>
<evidence type="ECO:0000256" key="6">
    <source>
        <dbReference type="ARBA" id="ARBA00022898"/>
    </source>
</evidence>
<keyword evidence="5" id="KW-0808">Transferase</keyword>
<proteinExistence type="inferred from homology"/>
<dbReference type="OrthoDB" id="9802328at2"/>
<evidence type="ECO:0000256" key="5">
    <source>
        <dbReference type="ARBA" id="ARBA00022679"/>
    </source>
</evidence>
<evidence type="ECO:0000256" key="2">
    <source>
        <dbReference type="ARBA" id="ARBA00007441"/>
    </source>
</evidence>
<gene>
    <name evidence="8" type="ORF">SAMN05216179_0948</name>
</gene>
<keyword evidence="4" id="KW-0032">Aminotransferase</keyword>
<accession>A0A1M7L660</accession>
<dbReference type="Pfam" id="PF00155">
    <property type="entry name" value="Aminotran_1_2"/>
    <property type="match status" value="1"/>
</dbReference>
<dbReference type="Proteomes" id="UP000184184">
    <property type="component" value="Unassembled WGS sequence"/>
</dbReference>
<dbReference type="FunFam" id="3.40.640.10:FF:000053">
    <property type="entry name" value="Aminotransferase, class I"/>
    <property type="match status" value="1"/>
</dbReference>
<protein>
    <submittedName>
        <fullName evidence="8">2-aminoadipate transaminase</fullName>
    </submittedName>
</protein>
<dbReference type="InterPro" id="IPR004839">
    <property type="entry name" value="Aminotransferase_I/II_large"/>
</dbReference>
<dbReference type="Gene3D" id="3.40.640.10">
    <property type="entry name" value="Type I PLP-dependent aspartate aminotransferase-like (Major domain)"/>
    <property type="match status" value="1"/>
</dbReference>
<dbReference type="GO" id="GO:0008483">
    <property type="term" value="F:transaminase activity"/>
    <property type="evidence" value="ECO:0007669"/>
    <property type="project" value="UniProtKB-KW"/>
</dbReference>
<dbReference type="STRING" id="1027249.SAMN05216179_0948"/>
<keyword evidence="6" id="KW-0663">Pyridoxal phosphate</keyword>
<dbReference type="CDD" id="cd00609">
    <property type="entry name" value="AAT_like"/>
    <property type="match status" value="1"/>
</dbReference>
<comment type="cofactor">
    <cofactor evidence="1">
        <name>pyridoxal 5'-phosphate</name>
        <dbReference type="ChEBI" id="CHEBI:597326"/>
    </cofactor>
</comment>
<dbReference type="EMBL" id="FRCZ01000001">
    <property type="protein sequence ID" value="SHM73284.1"/>
    <property type="molecule type" value="Genomic_DNA"/>
</dbReference>
<evidence type="ECO:0000256" key="1">
    <source>
        <dbReference type="ARBA" id="ARBA00001933"/>
    </source>
</evidence>
<name>A0A1M7L660_9BACI</name>
<dbReference type="InterPro" id="IPR015421">
    <property type="entry name" value="PyrdxlP-dep_Trfase_major"/>
</dbReference>
<sequence length="393" mass="45273">MDAFYSDNITNALKNDPPGEWMPYIPEDCIRLSSGFPAPSLVPVKQLKESIGQLLDVEQDLPLHYLGTPKMDELKQQIIERLDQREMKFTMDEVLVTAGACQAIDLIARIFVDEETVVAVESPTYMEALEIYKNYTDRFIEIPMDEDGLQTERFAKLLADRKSKGLPLPQLLYTIPTFQNPTGTTLTEERRRHLLELADTYDFLIIEDDAYGELFFHDQPKTLKAWDKANRVLYVGSFSKVIAPGLRIGWVSATKEIIEKLFWFKKDLDHPFAQAVMSNYLRQYPLNKRLSLIQESYKEKCSLMKDALADYMPDSVSWYVPRGGYFVWVKLPGEDTSELLEQATKKGVSFLPGKHFFLDERDGREWLRLSFSYEDSTAIVEGVKKLSEVVCNR</sequence>
<evidence type="ECO:0000256" key="3">
    <source>
        <dbReference type="ARBA" id="ARBA00011738"/>
    </source>
</evidence>
<dbReference type="InterPro" id="IPR050859">
    <property type="entry name" value="Class-I_PLP-dep_aminotransf"/>
</dbReference>
<dbReference type="InterPro" id="IPR015424">
    <property type="entry name" value="PyrdxlP-dep_Trfase"/>
</dbReference>
<evidence type="ECO:0000313" key="9">
    <source>
        <dbReference type="Proteomes" id="UP000184184"/>
    </source>
</evidence>
<dbReference type="AlphaFoldDB" id="A0A1M7L660"/>
<dbReference type="RefSeq" id="WP_073200089.1">
    <property type="nucleotide sequence ID" value="NZ_FRCZ01000001.1"/>
</dbReference>
<dbReference type="Gene3D" id="3.90.1150.10">
    <property type="entry name" value="Aspartate Aminotransferase, domain 1"/>
    <property type="match status" value="1"/>
</dbReference>
<keyword evidence="9" id="KW-1185">Reference proteome</keyword>
<dbReference type="InterPro" id="IPR015422">
    <property type="entry name" value="PyrdxlP-dep_Trfase_small"/>
</dbReference>
<dbReference type="PANTHER" id="PTHR42790">
    <property type="entry name" value="AMINOTRANSFERASE"/>
    <property type="match status" value="1"/>
</dbReference>
<dbReference type="PANTHER" id="PTHR42790:SF19">
    <property type="entry name" value="KYNURENINE_ALPHA-AMINOADIPATE AMINOTRANSFERASE, MITOCHONDRIAL"/>
    <property type="match status" value="1"/>
</dbReference>
<dbReference type="GO" id="GO:0030170">
    <property type="term" value="F:pyridoxal phosphate binding"/>
    <property type="evidence" value="ECO:0007669"/>
    <property type="project" value="InterPro"/>
</dbReference>
<evidence type="ECO:0000313" key="8">
    <source>
        <dbReference type="EMBL" id="SHM73284.1"/>
    </source>
</evidence>
<dbReference type="SUPFAM" id="SSF53383">
    <property type="entry name" value="PLP-dependent transferases"/>
    <property type="match status" value="1"/>
</dbReference>
<dbReference type="GO" id="GO:1901605">
    <property type="term" value="P:alpha-amino acid metabolic process"/>
    <property type="evidence" value="ECO:0007669"/>
    <property type="project" value="TreeGrafter"/>
</dbReference>
<feature type="domain" description="Aminotransferase class I/classII large" evidence="7">
    <location>
        <begin position="28"/>
        <end position="372"/>
    </location>
</feature>
<evidence type="ECO:0000256" key="4">
    <source>
        <dbReference type="ARBA" id="ARBA00022576"/>
    </source>
</evidence>
<comment type="similarity">
    <text evidence="2">Belongs to the class-I pyridoxal-phosphate-dependent aminotransferase family.</text>
</comment>
<comment type="subunit">
    <text evidence="3">Homodimer.</text>
</comment>
<reference evidence="8 9" key="1">
    <citation type="submission" date="2016-11" db="EMBL/GenBank/DDBJ databases">
        <authorList>
            <person name="Jaros S."/>
            <person name="Januszkiewicz K."/>
            <person name="Wedrychowicz H."/>
        </authorList>
    </citation>
    <scope>NUCLEOTIDE SEQUENCE [LARGE SCALE GENOMIC DNA]</scope>
    <source>
        <strain evidence="8 9">CGMCC 1.10681</strain>
    </source>
</reference>
<evidence type="ECO:0000259" key="7">
    <source>
        <dbReference type="Pfam" id="PF00155"/>
    </source>
</evidence>